<accession>G5HI01</accession>
<name>G5HI01_9FIRM</name>
<evidence type="ECO:0000313" key="5">
    <source>
        <dbReference type="Proteomes" id="UP000003763"/>
    </source>
</evidence>
<keyword evidence="1" id="KW-0596">Phosphopantetheine</keyword>
<comment type="caution">
    <text evidence="4">The sequence shown here is derived from an EMBL/GenBank/DDBJ whole genome shotgun (WGS) entry which is preliminary data.</text>
</comment>
<dbReference type="RefSeq" id="WP_007861914.1">
    <property type="nucleotide sequence ID" value="NZ_JH376421.1"/>
</dbReference>
<protein>
    <recommendedName>
        <fullName evidence="3">AMP-dependent synthetase/ligase domain-containing protein</fullName>
    </recommendedName>
</protein>
<dbReference type="Pfam" id="PF00501">
    <property type="entry name" value="AMP-binding"/>
    <property type="match status" value="1"/>
</dbReference>
<dbReference type="AlphaFoldDB" id="G5HI01"/>
<evidence type="ECO:0000256" key="1">
    <source>
        <dbReference type="ARBA" id="ARBA00022450"/>
    </source>
</evidence>
<dbReference type="PROSITE" id="PS00455">
    <property type="entry name" value="AMP_BINDING"/>
    <property type="match status" value="1"/>
</dbReference>
<dbReference type="PANTHER" id="PTHR44845:SF6">
    <property type="entry name" value="BETA-ALANINE-ACTIVATING ENZYME"/>
    <property type="match status" value="1"/>
</dbReference>
<evidence type="ECO:0000313" key="4">
    <source>
        <dbReference type="EMBL" id="EHE98992.1"/>
    </source>
</evidence>
<feature type="domain" description="AMP-dependent synthetase/ligase" evidence="3">
    <location>
        <begin position="33"/>
        <end position="351"/>
    </location>
</feature>
<keyword evidence="2" id="KW-0597">Phosphoprotein</keyword>
<sequence>MRKITNEASRAEYLAEHKDEVMRETFCRAFCDTCHAYPDQAAVCSEGQTVTYGELLRWSEAVAHKLASQGIREEEVVAIRTGRTIETVAGMIGIWKAGGAYVYLDRAYPKAREESILHECECRIILDPAWWEDIDKENDLPEIDYSKAEGLALIVYTSGSTSKPKGVMLEHKNVVAAMYNFQVFELKKGEHFGVFPGFSFVASVSDLYSTLAAGSVIDIIPSGIRRNINALVEYYIRHNIKITFLPPHMARKLLNMDLSEIPLRLLLVGSETVRNLGNAPFKVLNVYGASETCSMISHYEITDAISGEVCPVGKLKAGLKGYLVSDDGKLVRRGEEGELWLAGAQVSRGYYKLPEITKTHYIKNPFSDETGYERVFKTNDILRELEDGNYQFVCRKDNVFKIRGFRVENTAIEQAIMECAPVKEVVAKVFMDKGGCNILCGYFTADKKLDVKAIKERMKEKIPYYMVPTCLIQLDAFPLNINSKIDRKAIMPPKELNNHKLLEKLY</sequence>
<dbReference type="EMBL" id="ADLJ01000015">
    <property type="protein sequence ID" value="EHE98992.1"/>
    <property type="molecule type" value="Genomic_DNA"/>
</dbReference>
<dbReference type="InterPro" id="IPR045851">
    <property type="entry name" value="AMP-bd_C_sf"/>
</dbReference>
<dbReference type="eggNOG" id="COG1020">
    <property type="taxonomic scope" value="Bacteria"/>
</dbReference>
<organism evidence="4 5">
    <name type="scientific">[Clostridium] citroniae WAL-17108</name>
    <dbReference type="NCBI Taxonomy" id="742733"/>
    <lineage>
        <taxon>Bacteria</taxon>
        <taxon>Bacillati</taxon>
        <taxon>Bacillota</taxon>
        <taxon>Clostridia</taxon>
        <taxon>Lachnospirales</taxon>
        <taxon>Lachnospiraceae</taxon>
        <taxon>Enterocloster</taxon>
    </lineage>
</organism>
<evidence type="ECO:0000259" key="3">
    <source>
        <dbReference type="Pfam" id="PF00501"/>
    </source>
</evidence>
<dbReference type="Gene3D" id="3.40.50.12780">
    <property type="entry name" value="N-terminal domain of ligase-like"/>
    <property type="match status" value="1"/>
</dbReference>
<dbReference type="Gene3D" id="3.30.300.30">
    <property type="match status" value="1"/>
</dbReference>
<dbReference type="InterPro" id="IPR000873">
    <property type="entry name" value="AMP-dep_synth/lig_dom"/>
</dbReference>
<dbReference type="InterPro" id="IPR020845">
    <property type="entry name" value="AMP-binding_CS"/>
</dbReference>
<proteinExistence type="predicted"/>
<evidence type="ECO:0000256" key="2">
    <source>
        <dbReference type="ARBA" id="ARBA00022553"/>
    </source>
</evidence>
<dbReference type="HOGENOM" id="CLU_000022_2_12_9"/>
<dbReference type="PANTHER" id="PTHR44845">
    <property type="entry name" value="CARRIER DOMAIN-CONTAINING PROTEIN"/>
    <property type="match status" value="1"/>
</dbReference>
<dbReference type="SUPFAM" id="SSF56801">
    <property type="entry name" value="Acetyl-CoA synthetase-like"/>
    <property type="match status" value="1"/>
</dbReference>
<dbReference type="PATRIC" id="fig|742733.3.peg.2271"/>
<reference evidence="4 5" key="1">
    <citation type="submission" date="2011-08" db="EMBL/GenBank/DDBJ databases">
        <title>The Genome Sequence of Clostridium citroniae WAL-17108.</title>
        <authorList>
            <consortium name="The Broad Institute Genome Sequencing Platform"/>
            <person name="Earl A."/>
            <person name="Ward D."/>
            <person name="Feldgarden M."/>
            <person name="Gevers D."/>
            <person name="Finegold S.M."/>
            <person name="Summanen P.H."/>
            <person name="Molitoris D.R."/>
            <person name="Vaisanen M.L."/>
            <person name="Daigneault M."/>
            <person name="Allen-Vercoe E."/>
            <person name="Young S.K."/>
            <person name="Zeng Q."/>
            <person name="Gargeya S."/>
            <person name="Fitzgerald M."/>
            <person name="Haas B."/>
            <person name="Abouelleil A."/>
            <person name="Alvarado L."/>
            <person name="Arachchi H.M."/>
            <person name="Berlin A."/>
            <person name="Brown A."/>
            <person name="Chapman S.B."/>
            <person name="Chen Z."/>
            <person name="Dunbar C."/>
            <person name="Freedman E."/>
            <person name="Gearin G."/>
            <person name="Gellesch M."/>
            <person name="Goldberg J."/>
            <person name="Griggs A."/>
            <person name="Gujja S."/>
            <person name="Heiman D."/>
            <person name="Howarth C."/>
            <person name="Larson L."/>
            <person name="Lui A."/>
            <person name="MacDonald P.J.P."/>
            <person name="Montmayeur A."/>
            <person name="Murphy C."/>
            <person name="Neiman D."/>
            <person name="Pearson M."/>
            <person name="Priest M."/>
            <person name="Roberts A."/>
            <person name="Saif S."/>
            <person name="Shea T."/>
            <person name="Shenoy N."/>
            <person name="Sisk P."/>
            <person name="Stolte C."/>
            <person name="Sykes S."/>
            <person name="Wortman J."/>
            <person name="Nusbaum C."/>
            <person name="Birren B."/>
        </authorList>
    </citation>
    <scope>NUCLEOTIDE SEQUENCE [LARGE SCALE GENOMIC DNA]</scope>
    <source>
        <strain evidence="4 5">WAL-17108</strain>
    </source>
</reference>
<gene>
    <name evidence="4" type="ORF">HMPREF9469_02191</name>
</gene>
<dbReference type="Proteomes" id="UP000003763">
    <property type="component" value="Unassembled WGS sequence"/>
</dbReference>
<dbReference type="InterPro" id="IPR042099">
    <property type="entry name" value="ANL_N_sf"/>
</dbReference>
<dbReference type="CDD" id="cd05930">
    <property type="entry name" value="A_NRPS"/>
    <property type="match status" value="1"/>
</dbReference>